<dbReference type="EMBL" id="ML738621">
    <property type="protein sequence ID" value="KAE8163091.1"/>
    <property type="molecule type" value="Genomic_DNA"/>
</dbReference>
<keyword evidence="2" id="KW-1185">Reference proteome</keyword>
<accession>A0A5N6UZ70</accession>
<dbReference type="AlphaFoldDB" id="A0A5N6UZ70"/>
<reference evidence="1 2" key="1">
    <citation type="submission" date="2019-04" db="EMBL/GenBank/DDBJ databases">
        <title>Friends and foes A comparative genomics study of 23 Aspergillus species from section Flavi.</title>
        <authorList>
            <consortium name="DOE Joint Genome Institute"/>
            <person name="Kjaerbolling I."/>
            <person name="Vesth T."/>
            <person name="Frisvad J.C."/>
            <person name="Nybo J.L."/>
            <person name="Theobald S."/>
            <person name="Kildgaard S."/>
            <person name="Isbrandt T."/>
            <person name="Kuo A."/>
            <person name="Sato A."/>
            <person name="Lyhne E.K."/>
            <person name="Kogle M.E."/>
            <person name="Wiebenga A."/>
            <person name="Kun R.S."/>
            <person name="Lubbers R.J."/>
            <person name="Makela M.R."/>
            <person name="Barry K."/>
            <person name="Chovatia M."/>
            <person name="Clum A."/>
            <person name="Daum C."/>
            <person name="Haridas S."/>
            <person name="He G."/>
            <person name="LaButti K."/>
            <person name="Lipzen A."/>
            <person name="Mondo S."/>
            <person name="Riley R."/>
            <person name="Salamov A."/>
            <person name="Simmons B.A."/>
            <person name="Magnuson J.K."/>
            <person name="Henrissat B."/>
            <person name="Mortensen U.H."/>
            <person name="Larsen T.O."/>
            <person name="Devries R.P."/>
            <person name="Grigoriev I.V."/>
            <person name="Machida M."/>
            <person name="Baker S.E."/>
            <person name="Andersen M.R."/>
        </authorList>
    </citation>
    <scope>NUCLEOTIDE SEQUENCE [LARGE SCALE GENOMIC DNA]</scope>
    <source>
        <strain evidence="1 2">CBS 117626</strain>
    </source>
</reference>
<proteinExistence type="predicted"/>
<dbReference type="Proteomes" id="UP000326950">
    <property type="component" value="Unassembled WGS sequence"/>
</dbReference>
<sequence>MGQFSQLHTLVINLGYYHWSIDRRNAGPSFLREALINAAIDEDLARGIWNVIVSKQSAQNLRRLGLVPFGAGAYEGDEMDAIQQVSRSFPVTPNACTGKPQDIREIGTEVQNFQGLPRNEIEGSHYRSTCLKEVLKKLVASGWGGDLENKELPFANGPSHCSQSYGVASYLVVSPIEYYSFFPRIQVAAVHDLRKDTACMFHQALDLPRWTGVVYAHQTILGPRY</sequence>
<name>A0A5N6UZ70_ASPTM</name>
<gene>
    <name evidence="1" type="ORF">BDV40DRAFT_263719</name>
</gene>
<evidence type="ECO:0000313" key="1">
    <source>
        <dbReference type="EMBL" id="KAE8163091.1"/>
    </source>
</evidence>
<evidence type="ECO:0000313" key="2">
    <source>
        <dbReference type="Proteomes" id="UP000326950"/>
    </source>
</evidence>
<dbReference type="OrthoDB" id="3945550at2759"/>
<protein>
    <submittedName>
        <fullName evidence="1">Uncharacterized protein</fullName>
    </submittedName>
</protein>
<organism evidence="1 2">
    <name type="scientific">Aspergillus tamarii</name>
    <dbReference type="NCBI Taxonomy" id="41984"/>
    <lineage>
        <taxon>Eukaryota</taxon>
        <taxon>Fungi</taxon>
        <taxon>Dikarya</taxon>
        <taxon>Ascomycota</taxon>
        <taxon>Pezizomycotina</taxon>
        <taxon>Eurotiomycetes</taxon>
        <taxon>Eurotiomycetidae</taxon>
        <taxon>Eurotiales</taxon>
        <taxon>Aspergillaceae</taxon>
        <taxon>Aspergillus</taxon>
        <taxon>Aspergillus subgen. Circumdati</taxon>
    </lineage>
</organism>